<feature type="region of interest" description="Disordered" evidence="1">
    <location>
        <begin position="157"/>
        <end position="188"/>
    </location>
</feature>
<dbReference type="EMBL" id="CP118733">
    <property type="protein sequence ID" value="WNY46502.1"/>
    <property type="molecule type" value="Genomic_DNA"/>
</dbReference>
<evidence type="ECO:0000313" key="5">
    <source>
        <dbReference type="EMBL" id="WNY46502.1"/>
    </source>
</evidence>
<proteinExistence type="predicted"/>
<dbReference type="Gene3D" id="2.60.40.740">
    <property type="match status" value="1"/>
</dbReference>
<dbReference type="Proteomes" id="UP001304088">
    <property type="component" value="Chromosome"/>
</dbReference>
<dbReference type="InterPro" id="IPR013783">
    <property type="entry name" value="Ig-like_fold"/>
</dbReference>
<dbReference type="RefSeq" id="WP_202848331.1">
    <property type="nucleotide sequence ID" value="NZ_CP118733.1"/>
</dbReference>
<dbReference type="AlphaFoldDB" id="A0AA96ZYK2"/>
<dbReference type="NCBIfam" id="TIGR01167">
    <property type="entry name" value="LPXTG_anchor"/>
    <property type="match status" value="1"/>
</dbReference>
<evidence type="ECO:0000256" key="3">
    <source>
        <dbReference type="SAM" id="SignalP"/>
    </source>
</evidence>
<evidence type="ECO:0000256" key="1">
    <source>
        <dbReference type="SAM" id="MobiDB-lite"/>
    </source>
</evidence>
<keyword evidence="2" id="KW-1133">Transmembrane helix</keyword>
<evidence type="ECO:0000313" key="6">
    <source>
        <dbReference type="Proteomes" id="UP001304088"/>
    </source>
</evidence>
<evidence type="ECO:0000256" key="2">
    <source>
        <dbReference type="SAM" id="Phobius"/>
    </source>
</evidence>
<feature type="region of interest" description="Disordered" evidence="1">
    <location>
        <begin position="311"/>
        <end position="345"/>
    </location>
</feature>
<dbReference type="InterPro" id="IPR041033">
    <property type="entry name" value="SpaA_PFL_dom_1"/>
</dbReference>
<evidence type="ECO:0000259" key="4">
    <source>
        <dbReference type="Pfam" id="PF17802"/>
    </source>
</evidence>
<feature type="signal peptide" evidence="3">
    <location>
        <begin position="1"/>
        <end position="26"/>
    </location>
</feature>
<keyword evidence="3" id="KW-0732">Signal</keyword>
<dbReference type="Pfam" id="PF17802">
    <property type="entry name" value="SpaA"/>
    <property type="match status" value="1"/>
</dbReference>
<sequence>MKKIKRFFTALLAGLLVLVHGTTALAQTEVNSGSGPASITISNTAQGQTYTLYKLFDATRSDAGISYKLMADKPALTDNKWFETDSAGNVLVKTADTVDITTTEFAEWATSYGKQVGEATATADTLTFKGLEYGYYFVKSSLGAVITVDSTNPNATVIDKNDLKPKVPDPNTPDLPDTPDPDKGPGGKKVKIASGEYVDVSTAQIGDVLDFRIKIVATNHMTENKQTQQIIRYVIEDNPVGLAIKQDSVVVRVDGKVIDTANISFDPSGKMVVGVRWVGENYQSIYKSPTNLTVSYKAVVTTEAKEGQATNNANIKYYGKGDPSNPDNPDDPKNPPIETIPGGGTNINTYKATIKKVNPEKQVIEGAEFRLYDQETGGTEVKVVADGAGAYRVAVEGEDGVVIQGGTAVIKGLKGDKTYWLEEIKAPSGYNILTARKQVLLNNQNGEIEVVNQAGAELPSTGAFGTRVFYTVGSILIVGAAIVLISKRRMKNLD</sequence>
<keyword evidence="2" id="KW-0472">Membrane</keyword>
<feature type="compositionally biased region" description="Pro residues" evidence="1">
    <location>
        <begin position="168"/>
        <end position="178"/>
    </location>
</feature>
<dbReference type="Gene3D" id="2.60.40.10">
    <property type="entry name" value="Immunoglobulins"/>
    <property type="match status" value="1"/>
</dbReference>
<accession>A0AA96ZYK2</accession>
<protein>
    <submittedName>
        <fullName evidence="5">SpaA isopeptide-forming pilin-related protein</fullName>
    </submittedName>
</protein>
<keyword evidence="6" id="KW-1185">Reference proteome</keyword>
<feature type="domain" description="SpaA-like prealbumin fold" evidence="4">
    <location>
        <begin position="352"/>
        <end position="452"/>
    </location>
</feature>
<keyword evidence="2" id="KW-0812">Transmembrane</keyword>
<feature type="transmembrane region" description="Helical" evidence="2">
    <location>
        <begin position="468"/>
        <end position="486"/>
    </location>
</feature>
<name>A0AA96ZYK2_9STRE</name>
<reference evidence="5 6" key="1">
    <citation type="submission" date="2023-02" db="EMBL/GenBank/DDBJ databases">
        <title>Streptococcus sp. Genome Sequencing and Assembly.</title>
        <authorList>
            <person name="Shore S.M."/>
            <person name="Nicholson T.L."/>
        </authorList>
    </citation>
    <scope>NUCLEOTIDE SEQUENCE [LARGE SCALE GENOMIC DNA]</scope>
    <source>
        <strain evidence="5 6">29896</strain>
    </source>
</reference>
<feature type="chain" id="PRO_5041694797" evidence="3">
    <location>
        <begin position="27"/>
        <end position="494"/>
    </location>
</feature>
<gene>
    <name evidence="5" type="ORF">PXH68_06290</name>
</gene>
<organism evidence="5 6">
    <name type="scientific">Streptococcus suivaginalis</name>
    <dbReference type="NCBI Taxonomy" id="3028082"/>
    <lineage>
        <taxon>Bacteria</taxon>
        <taxon>Bacillati</taxon>
        <taxon>Bacillota</taxon>
        <taxon>Bacilli</taxon>
        <taxon>Lactobacillales</taxon>
        <taxon>Streptococcaceae</taxon>
        <taxon>Streptococcus</taxon>
    </lineage>
</organism>
<dbReference type="KEGG" id="ssuv:PXH68_06290"/>